<dbReference type="GO" id="GO:0005811">
    <property type="term" value="C:lipid droplet"/>
    <property type="evidence" value="ECO:0007669"/>
    <property type="project" value="TreeGrafter"/>
</dbReference>
<dbReference type="Pfam" id="PF00106">
    <property type="entry name" value="adh_short"/>
    <property type="match status" value="1"/>
</dbReference>
<dbReference type="eggNOG" id="KOG1209">
    <property type="taxonomic scope" value="Eukaryota"/>
</dbReference>
<evidence type="ECO:0000313" key="4">
    <source>
        <dbReference type="Proteomes" id="UP000001997"/>
    </source>
</evidence>
<dbReference type="PANTHER" id="PTHR44169">
    <property type="entry name" value="NADPH-DEPENDENT 1-ACYLDIHYDROXYACETONE PHOSPHATE REDUCTASE"/>
    <property type="match status" value="1"/>
</dbReference>
<evidence type="ECO:0000256" key="2">
    <source>
        <dbReference type="ARBA" id="ARBA00023002"/>
    </source>
</evidence>
<dbReference type="Proteomes" id="UP000001997">
    <property type="component" value="Unassembled WGS sequence"/>
</dbReference>
<keyword evidence="4" id="KW-1185">Reference proteome</keyword>
<proteinExistence type="inferred from homology"/>
<gene>
    <name evidence="3" type="ORF">PGUG_03456</name>
</gene>
<dbReference type="HOGENOM" id="CLU_010194_33_0_1"/>
<dbReference type="VEuPathDB" id="FungiDB:PGUG_03456"/>
<dbReference type="Gene3D" id="3.40.50.720">
    <property type="entry name" value="NAD(P)-binding Rossmann-like Domain"/>
    <property type="match status" value="1"/>
</dbReference>
<dbReference type="STRING" id="294746.A5DJK5"/>
<dbReference type="SUPFAM" id="SSF51735">
    <property type="entry name" value="NAD(P)-binding Rossmann-fold domains"/>
    <property type="match status" value="1"/>
</dbReference>
<evidence type="ECO:0000313" key="3">
    <source>
        <dbReference type="EMBL" id="EDK39358.1"/>
    </source>
</evidence>
<sequence>MAIDVPDEWMKQCFEVNVYGPISLTRELAPLLIKAKGTVAFTGSVAGSMPMLKGSIYSATKAAIRAYAGILKVELKPLGVKVVHFVTGAVDTPIADNRSSLQGSFYNVPEMVKSEEERQNTFTKMPVDVYAKKTVDDVESQTLGGSPDRYRGKSASWARLLLAVLPWSIIEYVMITNLKLNAAFKAVEKKYKALKYD</sequence>
<dbReference type="GO" id="GO:0004806">
    <property type="term" value="F:triacylglycerol lipase activity"/>
    <property type="evidence" value="ECO:0007669"/>
    <property type="project" value="TreeGrafter"/>
</dbReference>
<dbReference type="PRINTS" id="PR00081">
    <property type="entry name" value="GDHRDH"/>
</dbReference>
<evidence type="ECO:0008006" key="5">
    <source>
        <dbReference type="Google" id="ProtNLM"/>
    </source>
</evidence>
<dbReference type="InParanoid" id="A5DJK5"/>
<dbReference type="KEGG" id="pgu:PGUG_03456"/>
<dbReference type="InterPro" id="IPR002347">
    <property type="entry name" value="SDR_fam"/>
</dbReference>
<dbReference type="GO" id="GO:0006654">
    <property type="term" value="P:phosphatidic acid biosynthetic process"/>
    <property type="evidence" value="ECO:0007669"/>
    <property type="project" value="TreeGrafter"/>
</dbReference>
<dbReference type="EMBL" id="CH408158">
    <property type="protein sequence ID" value="EDK39358.1"/>
    <property type="molecule type" value="Genomic_DNA"/>
</dbReference>
<dbReference type="InterPro" id="IPR036291">
    <property type="entry name" value="NAD(P)-bd_dom_sf"/>
</dbReference>
<organism evidence="3 4">
    <name type="scientific">Meyerozyma guilliermondii (strain ATCC 6260 / CBS 566 / DSM 6381 / JCM 1539 / NBRC 10279 / NRRL Y-324)</name>
    <name type="common">Yeast</name>
    <name type="synonym">Candida guilliermondii</name>
    <dbReference type="NCBI Taxonomy" id="294746"/>
    <lineage>
        <taxon>Eukaryota</taxon>
        <taxon>Fungi</taxon>
        <taxon>Dikarya</taxon>
        <taxon>Ascomycota</taxon>
        <taxon>Saccharomycotina</taxon>
        <taxon>Pichiomycetes</taxon>
        <taxon>Debaryomycetaceae</taxon>
        <taxon>Meyerozyma</taxon>
    </lineage>
</organism>
<protein>
    <recommendedName>
        <fullName evidence="5">NADPH-dependent 1-acyldihydroxyacetone phosphate reductase</fullName>
    </recommendedName>
</protein>
<dbReference type="GO" id="GO:0000140">
    <property type="term" value="F:acylglycerone-phosphate reductase (NADP+) activity"/>
    <property type="evidence" value="ECO:0007669"/>
    <property type="project" value="TreeGrafter"/>
</dbReference>
<accession>A5DJK5</accession>
<dbReference type="GO" id="GO:0019433">
    <property type="term" value="P:triglyceride catabolic process"/>
    <property type="evidence" value="ECO:0007669"/>
    <property type="project" value="TreeGrafter"/>
</dbReference>
<dbReference type="RefSeq" id="XP_001484075.1">
    <property type="nucleotide sequence ID" value="XM_001484025.1"/>
</dbReference>
<keyword evidence="2" id="KW-0560">Oxidoreductase</keyword>
<dbReference type="GeneID" id="5125997"/>
<dbReference type="OrthoDB" id="2102561at2759"/>
<dbReference type="OMA" id="XELSEFL"/>
<evidence type="ECO:0000256" key="1">
    <source>
        <dbReference type="ARBA" id="ARBA00006484"/>
    </source>
</evidence>
<name>A5DJK5_PICGU</name>
<dbReference type="AlphaFoldDB" id="A5DJK5"/>
<comment type="similarity">
    <text evidence="1">Belongs to the short-chain dehydrogenases/reductases (SDR) family.</text>
</comment>
<dbReference type="GO" id="GO:0005783">
    <property type="term" value="C:endoplasmic reticulum"/>
    <property type="evidence" value="ECO:0007669"/>
    <property type="project" value="TreeGrafter"/>
</dbReference>
<dbReference type="PANTHER" id="PTHR44169:SF6">
    <property type="entry name" value="NADPH-DEPENDENT 1-ACYLDIHYDROXYACETONE PHOSPHATE REDUCTASE"/>
    <property type="match status" value="1"/>
</dbReference>
<reference evidence="3 4" key="1">
    <citation type="journal article" date="2009" name="Nature">
        <title>Evolution of pathogenicity and sexual reproduction in eight Candida genomes.</title>
        <authorList>
            <person name="Butler G."/>
            <person name="Rasmussen M.D."/>
            <person name="Lin M.F."/>
            <person name="Santos M.A."/>
            <person name="Sakthikumar S."/>
            <person name="Munro C.A."/>
            <person name="Rheinbay E."/>
            <person name="Grabherr M."/>
            <person name="Forche A."/>
            <person name="Reedy J.L."/>
            <person name="Agrafioti I."/>
            <person name="Arnaud M.B."/>
            <person name="Bates S."/>
            <person name="Brown A.J."/>
            <person name="Brunke S."/>
            <person name="Costanzo M.C."/>
            <person name="Fitzpatrick D.A."/>
            <person name="de Groot P.W."/>
            <person name="Harris D."/>
            <person name="Hoyer L.L."/>
            <person name="Hube B."/>
            <person name="Klis F.M."/>
            <person name="Kodira C."/>
            <person name="Lennard N."/>
            <person name="Logue M.E."/>
            <person name="Martin R."/>
            <person name="Neiman A.M."/>
            <person name="Nikolaou E."/>
            <person name="Quail M.A."/>
            <person name="Quinn J."/>
            <person name="Santos M.C."/>
            <person name="Schmitzberger F.F."/>
            <person name="Sherlock G."/>
            <person name="Shah P."/>
            <person name="Silverstein K.A."/>
            <person name="Skrzypek M.S."/>
            <person name="Soll D."/>
            <person name="Staggs R."/>
            <person name="Stansfield I."/>
            <person name="Stumpf M.P."/>
            <person name="Sudbery P.E."/>
            <person name="Srikantha T."/>
            <person name="Zeng Q."/>
            <person name="Berman J."/>
            <person name="Berriman M."/>
            <person name="Heitman J."/>
            <person name="Gow N.A."/>
            <person name="Lorenz M.C."/>
            <person name="Birren B.W."/>
            <person name="Kellis M."/>
            <person name="Cuomo C.A."/>
        </authorList>
    </citation>
    <scope>NUCLEOTIDE SEQUENCE [LARGE SCALE GENOMIC DNA]</scope>
    <source>
        <strain evidence="4">ATCC 6260 / CBS 566 / DSM 6381 / JCM 1539 / NBRC 10279 / NRRL Y-324</strain>
    </source>
</reference>